<dbReference type="EMBL" id="BONZ01000075">
    <property type="protein sequence ID" value="GIH19001.1"/>
    <property type="molecule type" value="Genomic_DNA"/>
</dbReference>
<dbReference type="SUPFAM" id="SSF69318">
    <property type="entry name" value="Integrin alpha N-terminal domain"/>
    <property type="match status" value="1"/>
</dbReference>
<name>A0A8J3VUR1_9ACTN</name>
<feature type="chain" id="PRO_5039644077" description="FG-GAP repeat protein" evidence="1">
    <location>
        <begin position="32"/>
        <end position="429"/>
    </location>
</feature>
<dbReference type="Proteomes" id="UP000642748">
    <property type="component" value="Unassembled WGS sequence"/>
</dbReference>
<evidence type="ECO:0000313" key="2">
    <source>
        <dbReference type="EMBL" id="GIH19001.1"/>
    </source>
</evidence>
<protein>
    <recommendedName>
        <fullName evidence="4">FG-GAP repeat protein</fullName>
    </recommendedName>
</protein>
<reference evidence="2" key="1">
    <citation type="submission" date="2021-01" db="EMBL/GenBank/DDBJ databases">
        <title>Whole genome shotgun sequence of Rugosimonospora africana NBRC 104875.</title>
        <authorList>
            <person name="Komaki H."/>
            <person name="Tamura T."/>
        </authorList>
    </citation>
    <scope>NUCLEOTIDE SEQUENCE</scope>
    <source>
        <strain evidence="2">NBRC 104875</strain>
    </source>
</reference>
<proteinExistence type="predicted"/>
<evidence type="ECO:0000256" key="1">
    <source>
        <dbReference type="SAM" id="SignalP"/>
    </source>
</evidence>
<comment type="caution">
    <text evidence="2">The sequence shown here is derived from an EMBL/GenBank/DDBJ whole genome shotgun (WGS) entry which is preliminary data.</text>
</comment>
<feature type="signal peptide" evidence="1">
    <location>
        <begin position="1"/>
        <end position="31"/>
    </location>
</feature>
<organism evidence="2 3">
    <name type="scientific">Rugosimonospora africana</name>
    <dbReference type="NCBI Taxonomy" id="556532"/>
    <lineage>
        <taxon>Bacteria</taxon>
        <taxon>Bacillati</taxon>
        <taxon>Actinomycetota</taxon>
        <taxon>Actinomycetes</taxon>
        <taxon>Micromonosporales</taxon>
        <taxon>Micromonosporaceae</taxon>
        <taxon>Rugosimonospora</taxon>
    </lineage>
</organism>
<keyword evidence="3" id="KW-1185">Reference proteome</keyword>
<dbReference type="RefSeq" id="WP_203922480.1">
    <property type="nucleotide sequence ID" value="NZ_BONZ01000075.1"/>
</dbReference>
<dbReference type="AlphaFoldDB" id="A0A8J3VUR1"/>
<accession>A0A8J3VUR1</accession>
<sequence length="429" mass="44644">MALRRQSAAVAMLAAPLSGLLVLGSAGAAVAAPDQVSGVVVSGLLYEHQAKIGVPTAPVTFSSDGRGDLPVKYEYWINGGKHKTIKADKTGSAIVYLTFTTHLNGMYVEGIGADGTAGLATFNYYFADGATPAAEKDSDGDGVPDIVTVGDPSGLGSGLWLAAGRPAGYATGRVRTPAVNITGKTAGGDPSYFDGAKIITGNFLDDNLQDVMIYFVDGPKAGAGMILPGSGDGSPLTDIDGIDAGLDYFSDWDGNSPIDLANAYKSSGFTNATPDFIGISGNPSNGYHLAYYPIQINFPLPTSSEMTPNLTPTGGTDWENWQLFSTQVRSGTAIYLWNRTTGALYLWEGVRFTDNGDGTGSITYQQYEIAQSWNTGATYSTVEAVDFTGDGTPDLWTVTPAGVATAYVVSNLSLTAPAKISAKAPQNLG</sequence>
<evidence type="ECO:0000313" key="3">
    <source>
        <dbReference type="Proteomes" id="UP000642748"/>
    </source>
</evidence>
<dbReference type="InterPro" id="IPR028994">
    <property type="entry name" value="Integrin_alpha_N"/>
</dbReference>
<gene>
    <name evidence="2" type="ORF">Raf01_71730</name>
</gene>
<evidence type="ECO:0008006" key="4">
    <source>
        <dbReference type="Google" id="ProtNLM"/>
    </source>
</evidence>
<keyword evidence="1" id="KW-0732">Signal</keyword>